<proteinExistence type="predicted"/>
<gene>
    <name evidence="1" type="ORF">MCHLO_03494</name>
</gene>
<organism evidence="1 2">
    <name type="scientific">Mycena chlorophos</name>
    <name type="common">Agaric fungus</name>
    <name type="synonym">Agaricus chlorophos</name>
    <dbReference type="NCBI Taxonomy" id="658473"/>
    <lineage>
        <taxon>Eukaryota</taxon>
        <taxon>Fungi</taxon>
        <taxon>Dikarya</taxon>
        <taxon>Basidiomycota</taxon>
        <taxon>Agaricomycotina</taxon>
        <taxon>Agaricomycetes</taxon>
        <taxon>Agaricomycetidae</taxon>
        <taxon>Agaricales</taxon>
        <taxon>Marasmiineae</taxon>
        <taxon>Mycenaceae</taxon>
        <taxon>Mycena</taxon>
    </lineage>
</organism>
<accession>A0ABQ0L488</accession>
<sequence length="160" mass="17721">MNLTTTPTSISPTSVRLVLPSPYAFADASPASAFQSFQLGAGHPTSVSCWTCSFPMPTKKTNAAILNTKGRKAWRPDGLSLGECIWAMHGVWGWDKNKDAAVVLRENYFTRHPATGTAVDWYTDFYFPFLRKWGAKMREVSAPEKLAFVEAIPNEFCPPS</sequence>
<keyword evidence="2" id="KW-1185">Reference proteome</keyword>
<dbReference type="InterPro" id="IPR052066">
    <property type="entry name" value="Glycosphingolipid_Hydrolases"/>
</dbReference>
<dbReference type="Proteomes" id="UP000815677">
    <property type="component" value="Unassembled WGS sequence"/>
</dbReference>
<dbReference type="PANTHER" id="PTHR31308:SF5">
    <property type="entry name" value="ERGOSTERYL-BETA-GLUCOSIDASE"/>
    <property type="match status" value="1"/>
</dbReference>
<dbReference type="EMBL" id="DF842013">
    <property type="protein sequence ID" value="GAT45946.1"/>
    <property type="molecule type" value="Genomic_DNA"/>
</dbReference>
<dbReference type="PANTHER" id="PTHR31308">
    <property type="match status" value="1"/>
</dbReference>
<evidence type="ECO:0000313" key="1">
    <source>
        <dbReference type="EMBL" id="GAT45946.1"/>
    </source>
</evidence>
<evidence type="ECO:0000313" key="2">
    <source>
        <dbReference type="Proteomes" id="UP000815677"/>
    </source>
</evidence>
<reference evidence="1" key="1">
    <citation type="submission" date="2014-09" db="EMBL/GenBank/DDBJ databases">
        <title>Genome sequence of the luminous mushroom Mycena chlorophos for searching fungal bioluminescence genes.</title>
        <authorList>
            <person name="Tanaka Y."/>
            <person name="Kasuga D."/>
            <person name="Oba Y."/>
            <person name="Hase S."/>
            <person name="Sato K."/>
            <person name="Oba Y."/>
            <person name="Sakakibara Y."/>
        </authorList>
    </citation>
    <scope>NUCLEOTIDE SEQUENCE</scope>
</reference>
<name>A0ABQ0L488_MYCCL</name>
<protein>
    <submittedName>
        <fullName evidence="1">Uncharacterized protein</fullName>
    </submittedName>
</protein>